<reference evidence="2 3" key="1">
    <citation type="journal article" date="1998" name="Science">
        <title>Genome sequence of the nematode C. elegans: a platform for investigating biology.</title>
        <authorList>
            <consortium name="The C. elegans sequencing consortium"/>
            <person name="Sulson J.E."/>
            <person name="Waterston R."/>
        </authorList>
    </citation>
    <scope>NUCLEOTIDE SEQUENCE [LARGE SCALE GENOMIC DNA]</scope>
    <source>
        <strain evidence="2 3">Bristol N2</strain>
    </source>
</reference>
<dbReference type="AlphaFoldDB" id="D3KZH0"/>
<dbReference type="WormBase" id="Y46C8AL.11">
    <property type="protein sequence ID" value="CE44708"/>
    <property type="gene ID" value="WBGene00195003"/>
</dbReference>
<dbReference type="HOGENOM" id="CLU_3126365_0_0_1"/>
<gene>
    <name evidence="2" type="ORF">CELE_Y46C8AL.11</name>
    <name evidence="2 4" type="ORF">Y46C8AL.11</name>
</gene>
<dbReference type="SMR" id="D3KZH0"/>
<feature type="compositionally biased region" description="Polar residues" evidence="1">
    <location>
        <begin position="1"/>
        <end position="16"/>
    </location>
</feature>
<dbReference type="PaxDb" id="6239-Y46C8AL.11"/>
<dbReference type="CTD" id="13192772"/>
<accession>D3KZH0</accession>
<dbReference type="Bgee" id="WBGene00195003">
    <property type="expression patterns" value="Expressed in embryo and 2 other cell types or tissues"/>
</dbReference>
<dbReference type="AGR" id="WB:WBGene00195003"/>
<dbReference type="GeneID" id="13192772"/>
<evidence type="ECO:0000313" key="4">
    <source>
        <dbReference type="WormBase" id="Y46C8AL.11"/>
    </source>
</evidence>
<evidence type="ECO:0000313" key="2">
    <source>
        <dbReference type="EMBL" id="CCD71969.1"/>
    </source>
</evidence>
<sequence>MWRTTQENRNSPETVATSTTTTSLPEEFNKQTPILLTTNGTISRNTWDSH</sequence>
<dbReference type="Proteomes" id="UP000001940">
    <property type="component" value="Chromosome IV"/>
</dbReference>
<dbReference type="EMBL" id="BX284604">
    <property type="protein sequence ID" value="CCD71969.1"/>
    <property type="molecule type" value="Genomic_DNA"/>
</dbReference>
<evidence type="ECO:0000256" key="1">
    <source>
        <dbReference type="SAM" id="MobiDB-lite"/>
    </source>
</evidence>
<feature type="region of interest" description="Disordered" evidence="1">
    <location>
        <begin position="1"/>
        <end position="33"/>
    </location>
</feature>
<dbReference type="RefSeq" id="NP_001255253.1">
    <property type="nucleotide sequence ID" value="NM_001268324.1"/>
</dbReference>
<dbReference type="KEGG" id="cel:CELE_Y46C8AL.11"/>
<protein>
    <submittedName>
        <fullName evidence="2">C4 protein</fullName>
    </submittedName>
</protein>
<organism evidence="2 3">
    <name type="scientific">Caenorhabditis elegans</name>
    <dbReference type="NCBI Taxonomy" id="6239"/>
    <lineage>
        <taxon>Eukaryota</taxon>
        <taxon>Metazoa</taxon>
        <taxon>Ecdysozoa</taxon>
        <taxon>Nematoda</taxon>
        <taxon>Chromadorea</taxon>
        <taxon>Rhabditida</taxon>
        <taxon>Rhabditina</taxon>
        <taxon>Rhabditomorpha</taxon>
        <taxon>Rhabditoidea</taxon>
        <taxon>Rhabditidae</taxon>
        <taxon>Peloderinae</taxon>
        <taxon>Caenorhabditis</taxon>
    </lineage>
</organism>
<name>D3KZH0_CAEEL</name>
<proteinExistence type="predicted"/>
<keyword evidence="3" id="KW-1185">Reference proteome</keyword>
<dbReference type="InParanoid" id="D3KZH0"/>
<evidence type="ECO:0000313" key="3">
    <source>
        <dbReference type="Proteomes" id="UP000001940"/>
    </source>
</evidence>